<dbReference type="RefSeq" id="WP_322776997.1">
    <property type="nucleotide sequence ID" value="NZ_JARJFB010000080.1"/>
</dbReference>
<proteinExistence type="predicted"/>
<dbReference type="PROSITE" id="PS51257">
    <property type="entry name" value="PROKAR_LIPOPROTEIN"/>
    <property type="match status" value="1"/>
</dbReference>
<evidence type="ECO:0000256" key="1">
    <source>
        <dbReference type="SAM" id="Phobius"/>
    </source>
</evidence>
<organism evidence="2 3">
    <name type="scientific">Candidatus Megaera venefica</name>
    <dbReference type="NCBI Taxonomy" id="2055910"/>
    <lineage>
        <taxon>Bacteria</taxon>
        <taxon>Pseudomonadati</taxon>
        <taxon>Pseudomonadota</taxon>
        <taxon>Alphaproteobacteria</taxon>
        <taxon>Rickettsiales</taxon>
        <taxon>Rickettsiaceae</taxon>
        <taxon>Candidatus Megaera</taxon>
    </lineage>
</organism>
<keyword evidence="1" id="KW-1133">Transmembrane helix</keyword>
<sequence>MERVRLNRALNKEIKYYGLSYLGLLGAVAIGCLIWARFGMTIGIIGFAIGYGFSAYAARGWHSGSVQQFIYWHLPLKNIFGGKYLPESHKRCFL</sequence>
<accession>A0ABU5ND68</accession>
<dbReference type="EMBL" id="JARJFB010000080">
    <property type="protein sequence ID" value="MEA0971095.1"/>
    <property type="molecule type" value="Genomic_DNA"/>
</dbReference>
<comment type="caution">
    <text evidence="2">The sequence shown here is derived from an EMBL/GenBank/DDBJ whole genome shotgun (WGS) entry which is preliminary data.</text>
</comment>
<dbReference type="Proteomes" id="UP001291687">
    <property type="component" value="Unassembled WGS sequence"/>
</dbReference>
<keyword evidence="1" id="KW-0472">Membrane</keyword>
<keyword evidence="1" id="KW-0812">Transmembrane</keyword>
<protein>
    <submittedName>
        <fullName evidence="2">Uncharacterized protein</fullName>
    </submittedName>
</protein>
<evidence type="ECO:0000313" key="3">
    <source>
        <dbReference type="Proteomes" id="UP001291687"/>
    </source>
</evidence>
<name>A0ABU5ND68_9RICK</name>
<feature type="transmembrane region" description="Helical" evidence="1">
    <location>
        <begin position="42"/>
        <end position="58"/>
    </location>
</feature>
<keyword evidence="3" id="KW-1185">Reference proteome</keyword>
<evidence type="ECO:0000313" key="2">
    <source>
        <dbReference type="EMBL" id="MEA0971095.1"/>
    </source>
</evidence>
<gene>
    <name evidence="2" type="ORF">Megvenef_01067</name>
</gene>
<reference evidence="2 3" key="1">
    <citation type="submission" date="2023-03" db="EMBL/GenBank/DDBJ databases">
        <title>Host association and intracellularity evolved multiple times independently in the Rickettsiales.</title>
        <authorList>
            <person name="Castelli M."/>
            <person name="Nardi T."/>
            <person name="Gammuto L."/>
            <person name="Bellinzona G."/>
            <person name="Sabaneyeva E."/>
            <person name="Potekhin A."/>
            <person name="Serra V."/>
            <person name="Petroni G."/>
            <person name="Sassera D."/>
        </authorList>
    </citation>
    <scope>NUCLEOTIDE SEQUENCE [LARGE SCALE GENOMIC DNA]</scope>
    <source>
        <strain evidence="2 3">Sr 2-6</strain>
    </source>
</reference>
<feature type="transmembrane region" description="Helical" evidence="1">
    <location>
        <begin position="16"/>
        <end position="36"/>
    </location>
</feature>